<proteinExistence type="predicted"/>
<keyword evidence="7" id="KW-0808">Transferase</keyword>
<keyword evidence="4" id="KW-0862">Zinc</keyword>
<evidence type="ECO:0000256" key="2">
    <source>
        <dbReference type="ARBA" id="ARBA00022737"/>
    </source>
</evidence>
<name>S4P9N6_9NEOP</name>
<dbReference type="PANTHER" id="PTHR24379">
    <property type="entry name" value="KRAB AND ZINC FINGER DOMAIN-CONTAINING"/>
    <property type="match status" value="1"/>
</dbReference>
<accession>S4P9N6</accession>
<dbReference type="PROSITE" id="PS50157">
    <property type="entry name" value="ZINC_FINGER_C2H2_2"/>
    <property type="match status" value="4"/>
</dbReference>
<dbReference type="Gene3D" id="3.30.160.60">
    <property type="entry name" value="Classic Zinc Finger"/>
    <property type="match status" value="3"/>
</dbReference>
<dbReference type="PANTHER" id="PTHR24379:SF121">
    <property type="entry name" value="C2H2-TYPE DOMAIN-CONTAINING PROTEIN"/>
    <property type="match status" value="1"/>
</dbReference>
<evidence type="ECO:0000256" key="5">
    <source>
        <dbReference type="PROSITE-ProRule" id="PRU00042"/>
    </source>
</evidence>
<keyword evidence="2" id="KW-0677">Repeat</keyword>
<feature type="domain" description="C2H2-type" evidence="6">
    <location>
        <begin position="54"/>
        <end position="82"/>
    </location>
</feature>
<dbReference type="SMART" id="SM00355">
    <property type="entry name" value="ZnF_C2H2"/>
    <property type="match status" value="5"/>
</dbReference>
<dbReference type="GO" id="GO:0032259">
    <property type="term" value="P:methylation"/>
    <property type="evidence" value="ECO:0007669"/>
    <property type="project" value="UniProtKB-KW"/>
</dbReference>
<organism evidence="7">
    <name type="scientific">Pararge aegeria</name>
    <name type="common">speckled wood butterfly</name>
    <dbReference type="NCBI Taxonomy" id="116150"/>
    <lineage>
        <taxon>Eukaryota</taxon>
        <taxon>Metazoa</taxon>
        <taxon>Ecdysozoa</taxon>
        <taxon>Arthropoda</taxon>
        <taxon>Hexapoda</taxon>
        <taxon>Insecta</taxon>
        <taxon>Pterygota</taxon>
        <taxon>Neoptera</taxon>
        <taxon>Endopterygota</taxon>
        <taxon>Lepidoptera</taxon>
        <taxon>Glossata</taxon>
        <taxon>Ditrysia</taxon>
        <taxon>Papilionoidea</taxon>
        <taxon>Nymphalidae</taxon>
        <taxon>Satyrinae</taxon>
        <taxon>Satyrini</taxon>
        <taxon>Parargina</taxon>
        <taxon>Pararge</taxon>
    </lineage>
</organism>
<protein>
    <submittedName>
        <fullName evidence="7">Histone-lysine N-methyltransferase PRDM9</fullName>
    </submittedName>
</protein>
<feature type="domain" description="C2H2-type" evidence="6">
    <location>
        <begin position="139"/>
        <end position="167"/>
    </location>
</feature>
<feature type="domain" description="C2H2-type" evidence="6">
    <location>
        <begin position="111"/>
        <end position="133"/>
    </location>
</feature>
<evidence type="ECO:0000313" key="7">
    <source>
        <dbReference type="EMBL" id="JAA88871.1"/>
    </source>
</evidence>
<evidence type="ECO:0000256" key="3">
    <source>
        <dbReference type="ARBA" id="ARBA00022771"/>
    </source>
</evidence>
<dbReference type="GO" id="GO:0008168">
    <property type="term" value="F:methyltransferase activity"/>
    <property type="evidence" value="ECO:0007669"/>
    <property type="project" value="UniProtKB-KW"/>
</dbReference>
<keyword evidence="3 5" id="KW-0863">Zinc-finger</keyword>
<sequence length="211" mass="24729">MKSTNKVKNPAAINAMSSESHILSNPVFCQNCEVNFIDVDEYEKHTKNKCIRKHICTYCNASFQRNDHLKRHIVSVHSNTKCNICPLCNEDCKNYDLLLKHVKVHPNESVCHCHECGQEFKSLHELVVHKLTHVWPECHVCSYCSKVFKRRDHMLRHIQTLHLQQHTACPICSQKFKRKDHTLRHIREKHRMAIPNGGLKEFQEKLMSVSQ</sequence>
<keyword evidence="1" id="KW-0479">Metal-binding</keyword>
<feature type="domain" description="C2H2-type" evidence="6">
    <location>
        <begin position="167"/>
        <end position="195"/>
    </location>
</feature>
<dbReference type="Pfam" id="PF00096">
    <property type="entry name" value="zf-C2H2"/>
    <property type="match status" value="3"/>
</dbReference>
<reference evidence="7" key="1">
    <citation type="journal article" date="2013" name="BMC Genomics">
        <title>Unscrambling butterfly oogenesis.</title>
        <authorList>
            <person name="Carter J.M."/>
            <person name="Baker S.C."/>
            <person name="Pink R."/>
            <person name="Carter D.R."/>
            <person name="Collins A."/>
            <person name="Tomlin J."/>
            <person name="Gibbs M."/>
            <person name="Breuker C.J."/>
        </authorList>
    </citation>
    <scope>NUCLEOTIDE SEQUENCE</scope>
    <source>
        <tissue evidence="7">Ovary</tissue>
    </source>
</reference>
<dbReference type="PROSITE" id="PS00028">
    <property type="entry name" value="ZINC_FINGER_C2H2_1"/>
    <property type="match status" value="5"/>
</dbReference>
<evidence type="ECO:0000259" key="6">
    <source>
        <dbReference type="PROSITE" id="PS50157"/>
    </source>
</evidence>
<dbReference type="EMBL" id="GAIX01003689">
    <property type="protein sequence ID" value="JAA88871.1"/>
    <property type="molecule type" value="Transcribed_RNA"/>
</dbReference>
<dbReference type="AlphaFoldDB" id="S4P9N6"/>
<reference evidence="7" key="2">
    <citation type="submission" date="2013-05" db="EMBL/GenBank/DDBJ databases">
        <authorList>
            <person name="Carter J.-M."/>
            <person name="Baker S.C."/>
            <person name="Pink R."/>
            <person name="Carter D.R.F."/>
            <person name="Collins A."/>
            <person name="Tomlin J."/>
            <person name="Gibbs M."/>
            <person name="Breuker C.J."/>
        </authorList>
    </citation>
    <scope>NUCLEOTIDE SEQUENCE</scope>
    <source>
        <tissue evidence="7">Ovary</tissue>
    </source>
</reference>
<dbReference type="GO" id="GO:0008270">
    <property type="term" value="F:zinc ion binding"/>
    <property type="evidence" value="ECO:0007669"/>
    <property type="project" value="UniProtKB-KW"/>
</dbReference>
<evidence type="ECO:0000256" key="1">
    <source>
        <dbReference type="ARBA" id="ARBA00022723"/>
    </source>
</evidence>
<dbReference type="InterPro" id="IPR036236">
    <property type="entry name" value="Znf_C2H2_sf"/>
</dbReference>
<keyword evidence="7" id="KW-0489">Methyltransferase</keyword>
<dbReference type="SUPFAM" id="SSF57667">
    <property type="entry name" value="beta-beta-alpha zinc fingers"/>
    <property type="match status" value="2"/>
</dbReference>
<evidence type="ECO:0000256" key="4">
    <source>
        <dbReference type="ARBA" id="ARBA00022833"/>
    </source>
</evidence>
<dbReference type="InterPro" id="IPR013087">
    <property type="entry name" value="Znf_C2H2_type"/>
</dbReference>